<name>A0A8J4YYB1_CHIOP</name>
<evidence type="ECO:0000313" key="1">
    <source>
        <dbReference type="EMBL" id="KAG0728135.1"/>
    </source>
</evidence>
<protein>
    <submittedName>
        <fullName evidence="1">Uncharacterized protein</fullName>
    </submittedName>
</protein>
<dbReference type="Proteomes" id="UP000770661">
    <property type="component" value="Unassembled WGS sequence"/>
</dbReference>
<accession>A0A8J4YYB1</accession>
<dbReference type="EMBL" id="JACEEZ010002591">
    <property type="protein sequence ID" value="KAG0728135.1"/>
    <property type="molecule type" value="Genomic_DNA"/>
</dbReference>
<organism evidence="1 2">
    <name type="scientific">Chionoecetes opilio</name>
    <name type="common">Atlantic snow crab</name>
    <name type="synonym">Cancer opilio</name>
    <dbReference type="NCBI Taxonomy" id="41210"/>
    <lineage>
        <taxon>Eukaryota</taxon>
        <taxon>Metazoa</taxon>
        <taxon>Ecdysozoa</taxon>
        <taxon>Arthropoda</taxon>
        <taxon>Crustacea</taxon>
        <taxon>Multicrustacea</taxon>
        <taxon>Malacostraca</taxon>
        <taxon>Eumalacostraca</taxon>
        <taxon>Eucarida</taxon>
        <taxon>Decapoda</taxon>
        <taxon>Pleocyemata</taxon>
        <taxon>Brachyura</taxon>
        <taxon>Eubrachyura</taxon>
        <taxon>Majoidea</taxon>
        <taxon>Majidae</taxon>
        <taxon>Chionoecetes</taxon>
    </lineage>
</organism>
<reference evidence="1" key="1">
    <citation type="submission" date="2020-07" db="EMBL/GenBank/DDBJ databases">
        <title>The High-quality genome of the commercially important snow crab, Chionoecetes opilio.</title>
        <authorList>
            <person name="Jeong J.-H."/>
            <person name="Ryu S."/>
        </authorList>
    </citation>
    <scope>NUCLEOTIDE SEQUENCE</scope>
    <source>
        <strain evidence="1">MADBK_172401_WGS</strain>
        <tissue evidence="1">Digestive gland</tissue>
    </source>
</reference>
<gene>
    <name evidence="1" type="ORF">GWK47_033111</name>
</gene>
<sequence>MRQGHDLINMNHEYSTQTSIIITFTNISSYLHRDEVKVVLRHSPRRAPGPTGLTTMPSENSLLTPLSALTNLTMLPCMRSCGRISCATLRPVVQIAATGCN</sequence>
<evidence type="ECO:0000313" key="2">
    <source>
        <dbReference type="Proteomes" id="UP000770661"/>
    </source>
</evidence>
<keyword evidence="2" id="KW-1185">Reference proteome</keyword>
<comment type="caution">
    <text evidence="1">The sequence shown here is derived from an EMBL/GenBank/DDBJ whole genome shotgun (WGS) entry which is preliminary data.</text>
</comment>
<proteinExistence type="predicted"/>
<dbReference type="AlphaFoldDB" id="A0A8J4YYB1"/>